<dbReference type="GO" id="GO:0015562">
    <property type="term" value="F:efflux transmembrane transporter activity"/>
    <property type="evidence" value="ECO:0007669"/>
    <property type="project" value="InterPro"/>
</dbReference>
<dbReference type="PANTHER" id="PTHR30203:SF23">
    <property type="entry name" value="OUTER MEMBRANE EFFLUX PROTEIN"/>
    <property type="match status" value="1"/>
</dbReference>
<dbReference type="Pfam" id="PF02321">
    <property type="entry name" value="OEP"/>
    <property type="match status" value="1"/>
</dbReference>
<dbReference type="EMBL" id="LTDF01000136">
    <property type="protein sequence ID" value="KXT45647.1"/>
    <property type="molecule type" value="Genomic_DNA"/>
</dbReference>
<evidence type="ECO:0000256" key="2">
    <source>
        <dbReference type="SAM" id="Coils"/>
    </source>
</evidence>
<dbReference type="PATRIC" id="fig|329854.7.peg.3564"/>
<evidence type="ECO:0000313" key="4">
    <source>
        <dbReference type="EMBL" id="KXT45647.1"/>
    </source>
</evidence>
<dbReference type="AlphaFoldDB" id="A0A139L2H2"/>
<reference evidence="4 5" key="1">
    <citation type="submission" date="2016-02" db="EMBL/GenBank/DDBJ databases">
        <authorList>
            <person name="Wen L."/>
            <person name="He K."/>
            <person name="Yang H."/>
        </authorList>
    </citation>
    <scope>NUCLEOTIDE SEQUENCE [LARGE SCALE GENOMIC DNA]</scope>
    <source>
        <strain evidence="4 5">KLE1704</strain>
    </source>
</reference>
<dbReference type="InterPro" id="IPR010131">
    <property type="entry name" value="MdtP/NodT-like"/>
</dbReference>
<dbReference type="Proteomes" id="UP000070319">
    <property type="component" value="Unassembled WGS sequence"/>
</dbReference>
<gene>
    <name evidence="4" type="ORF">HMPREF2531_03498</name>
</gene>
<evidence type="ECO:0000256" key="1">
    <source>
        <dbReference type="ARBA" id="ARBA00007613"/>
    </source>
</evidence>
<dbReference type="SUPFAM" id="SSF56954">
    <property type="entry name" value="Outer membrane efflux proteins (OEP)"/>
    <property type="match status" value="1"/>
</dbReference>
<feature type="coiled-coil region" evidence="2">
    <location>
        <begin position="310"/>
        <end position="359"/>
    </location>
</feature>
<comment type="similarity">
    <text evidence="1">Belongs to the outer membrane factor (OMF) (TC 1.B.17) family.</text>
</comment>
<keyword evidence="3" id="KW-0732">Signal</keyword>
<sequence>MMRQITFTLFLIFSCSLWAQSNPLKLTMKEAEDFFRTHNLLLVAEYYNVDMAQAQVVQAKLFDNPVITLEQNIYNRLNGKYFDLGKEGESGVQIEQAINLAGQRNKRIRLEKINHQSALLQFEEVARTLNSELKETCVEMYFLTKSVQIYDKEITSLEELLLFYKNMAEKGNISLLELSRMQALLLSLRKEKNDAVNELVSKKGNLKMLLNLPVTQEIEILLDETMLSRLDLSGLSLADLDSLLPSRPDQRLAFSMLEASKANLKLQRSLAAPEFAIQGIYDRAGNFINNYFAVGLSFSVPIFNRNQGNIKSAKLEIEKSLKEKEYTENRANSELYVAYSRLEKAMELYKSADDDLEKNFNRLIEGVNENFRKRNISMLEFVDYYESYKETSLQLYETRKDVFLAMENLNTVVGRNIFNY</sequence>
<dbReference type="PROSITE" id="PS51257">
    <property type="entry name" value="PROKAR_LIPOPROTEIN"/>
    <property type="match status" value="1"/>
</dbReference>
<organism evidence="4">
    <name type="scientific">Bacteroides intestinalis</name>
    <dbReference type="NCBI Taxonomy" id="329854"/>
    <lineage>
        <taxon>Bacteria</taxon>
        <taxon>Pseudomonadati</taxon>
        <taxon>Bacteroidota</taxon>
        <taxon>Bacteroidia</taxon>
        <taxon>Bacteroidales</taxon>
        <taxon>Bacteroidaceae</taxon>
        <taxon>Bacteroides</taxon>
    </lineage>
</organism>
<evidence type="ECO:0000313" key="5">
    <source>
        <dbReference type="Proteomes" id="UP000070319"/>
    </source>
</evidence>
<dbReference type="RefSeq" id="WP_061437319.1">
    <property type="nucleotide sequence ID" value="NZ_KQ968725.1"/>
</dbReference>
<keyword evidence="2" id="KW-0175">Coiled coil</keyword>
<feature type="chain" id="PRO_5007487124" evidence="3">
    <location>
        <begin position="20"/>
        <end position="420"/>
    </location>
</feature>
<proteinExistence type="inferred from homology"/>
<dbReference type="PANTHER" id="PTHR30203">
    <property type="entry name" value="OUTER MEMBRANE CATION EFFLUX PROTEIN"/>
    <property type="match status" value="1"/>
</dbReference>
<name>A0A139L2H2_9BACE</name>
<protein>
    <submittedName>
        <fullName evidence="4">Outer membrane efflux protein</fullName>
    </submittedName>
</protein>
<evidence type="ECO:0000256" key="3">
    <source>
        <dbReference type="SAM" id="SignalP"/>
    </source>
</evidence>
<dbReference type="Gene3D" id="1.20.1600.10">
    <property type="entry name" value="Outer membrane efflux proteins (OEP)"/>
    <property type="match status" value="1"/>
</dbReference>
<comment type="caution">
    <text evidence="4">The sequence shown here is derived from an EMBL/GenBank/DDBJ whole genome shotgun (WGS) entry which is preliminary data.</text>
</comment>
<feature type="signal peptide" evidence="3">
    <location>
        <begin position="1"/>
        <end position="19"/>
    </location>
</feature>
<accession>A0A139L2H2</accession>
<dbReference type="InterPro" id="IPR003423">
    <property type="entry name" value="OMP_efflux"/>
</dbReference>